<dbReference type="InterPro" id="IPR026444">
    <property type="entry name" value="Secre_tail"/>
</dbReference>
<evidence type="ECO:0000313" key="2">
    <source>
        <dbReference type="EMBL" id="MBK9981015.1"/>
    </source>
</evidence>
<dbReference type="Pfam" id="PF18962">
    <property type="entry name" value="Por_Secre_tail"/>
    <property type="match status" value="1"/>
</dbReference>
<organism evidence="2 3">
    <name type="scientific">Candidatus Opimibacter skivensis</name>
    <dbReference type="NCBI Taxonomy" id="2982028"/>
    <lineage>
        <taxon>Bacteria</taxon>
        <taxon>Pseudomonadati</taxon>
        <taxon>Bacteroidota</taxon>
        <taxon>Saprospiria</taxon>
        <taxon>Saprospirales</taxon>
        <taxon>Saprospiraceae</taxon>
        <taxon>Candidatus Opimibacter</taxon>
    </lineage>
</organism>
<sequence>MSVDIFPNPFSDQLQISTENSKGDYKVVIINALGEVVYQANNQNKLSVSHLPGGLYIVHFSDEQQHTCCRIMVKQ</sequence>
<dbReference type="NCBIfam" id="TIGR04183">
    <property type="entry name" value="Por_Secre_tail"/>
    <property type="match status" value="1"/>
</dbReference>
<gene>
    <name evidence="2" type="ORF">IPP15_01090</name>
</gene>
<feature type="domain" description="Secretion system C-terminal sorting" evidence="1">
    <location>
        <begin position="5"/>
        <end position="72"/>
    </location>
</feature>
<dbReference type="Proteomes" id="UP000808337">
    <property type="component" value="Unassembled WGS sequence"/>
</dbReference>
<protein>
    <submittedName>
        <fullName evidence="2">T9SS type A sorting domain-containing protein</fullName>
    </submittedName>
</protein>
<reference evidence="2 3" key="1">
    <citation type="submission" date="2020-10" db="EMBL/GenBank/DDBJ databases">
        <title>Connecting structure to function with the recovery of over 1000 high-quality activated sludge metagenome-assembled genomes encoding full-length rRNA genes using long-read sequencing.</title>
        <authorList>
            <person name="Singleton C.M."/>
            <person name="Petriglieri F."/>
            <person name="Kristensen J.M."/>
            <person name="Kirkegaard R.H."/>
            <person name="Michaelsen T.Y."/>
            <person name="Andersen M.H."/>
            <person name="Karst S.M."/>
            <person name="Dueholm M.S."/>
            <person name="Nielsen P.H."/>
            <person name="Albertsen M."/>
        </authorList>
    </citation>
    <scope>NUCLEOTIDE SEQUENCE [LARGE SCALE GENOMIC DNA]</scope>
    <source>
        <strain evidence="2">Ribe_18-Q3-R11-54_MAXAC.273</strain>
    </source>
</reference>
<dbReference type="AlphaFoldDB" id="A0A9D7SPT2"/>
<accession>A0A9D7SPT2</accession>
<comment type="caution">
    <text evidence="2">The sequence shown here is derived from an EMBL/GenBank/DDBJ whole genome shotgun (WGS) entry which is preliminary data.</text>
</comment>
<name>A0A9D7SPT2_9BACT</name>
<evidence type="ECO:0000313" key="3">
    <source>
        <dbReference type="Proteomes" id="UP000808337"/>
    </source>
</evidence>
<proteinExistence type="predicted"/>
<dbReference type="EMBL" id="JADKGY010000001">
    <property type="protein sequence ID" value="MBK9981015.1"/>
    <property type="molecule type" value="Genomic_DNA"/>
</dbReference>
<evidence type="ECO:0000259" key="1">
    <source>
        <dbReference type="Pfam" id="PF18962"/>
    </source>
</evidence>